<keyword evidence="7 8" id="KW-0472">Membrane</keyword>
<keyword evidence="6 8" id="KW-1133">Transmembrane helix</keyword>
<feature type="domain" description="Major facilitator superfamily (MFS) profile" evidence="9">
    <location>
        <begin position="17"/>
        <end position="395"/>
    </location>
</feature>
<dbReference type="GO" id="GO:0022857">
    <property type="term" value="F:transmembrane transporter activity"/>
    <property type="evidence" value="ECO:0007669"/>
    <property type="project" value="InterPro"/>
</dbReference>
<accession>R4T6V0</accession>
<keyword evidence="11" id="KW-1185">Reference proteome</keyword>
<dbReference type="EMBL" id="CP003410">
    <property type="protein sequence ID" value="AGM06732.1"/>
    <property type="molecule type" value="Genomic_DNA"/>
</dbReference>
<dbReference type="Gene3D" id="1.20.1250.20">
    <property type="entry name" value="MFS general substrate transporter like domains"/>
    <property type="match status" value="1"/>
</dbReference>
<evidence type="ECO:0000256" key="7">
    <source>
        <dbReference type="ARBA" id="ARBA00023136"/>
    </source>
</evidence>
<evidence type="ECO:0000256" key="6">
    <source>
        <dbReference type="ARBA" id="ARBA00022989"/>
    </source>
</evidence>
<evidence type="ECO:0000256" key="2">
    <source>
        <dbReference type="ARBA" id="ARBA00007520"/>
    </source>
</evidence>
<dbReference type="RefSeq" id="WP_016334484.1">
    <property type="nucleotide sequence ID" value="NC_021252.1"/>
</dbReference>
<dbReference type="GO" id="GO:0005886">
    <property type="term" value="C:plasma membrane"/>
    <property type="evidence" value="ECO:0007669"/>
    <property type="project" value="UniProtKB-SubCell"/>
</dbReference>
<evidence type="ECO:0000313" key="11">
    <source>
        <dbReference type="Proteomes" id="UP000013968"/>
    </source>
</evidence>
<feature type="transmembrane region" description="Helical" evidence="8">
    <location>
        <begin position="211"/>
        <end position="231"/>
    </location>
</feature>
<gene>
    <name evidence="10" type="ORF">AORI_4147</name>
</gene>
<dbReference type="Pfam" id="PF07690">
    <property type="entry name" value="MFS_1"/>
    <property type="match status" value="1"/>
</dbReference>
<dbReference type="SUPFAM" id="SSF103473">
    <property type="entry name" value="MFS general substrate transporter"/>
    <property type="match status" value="1"/>
</dbReference>
<evidence type="ECO:0000256" key="3">
    <source>
        <dbReference type="ARBA" id="ARBA00022448"/>
    </source>
</evidence>
<evidence type="ECO:0000256" key="5">
    <source>
        <dbReference type="ARBA" id="ARBA00022692"/>
    </source>
</evidence>
<feature type="transmembrane region" description="Helical" evidence="8">
    <location>
        <begin position="243"/>
        <end position="266"/>
    </location>
</feature>
<evidence type="ECO:0000259" key="9">
    <source>
        <dbReference type="PROSITE" id="PS50850"/>
    </source>
</evidence>
<dbReference type="InterPro" id="IPR011701">
    <property type="entry name" value="MFS"/>
</dbReference>
<dbReference type="HOGENOM" id="CLU_001265_60_4_11"/>
<feature type="transmembrane region" description="Helical" evidence="8">
    <location>
        <begin position="336"/>
        <end position="359"/>
    </location>
</feature>
<evidence type="ECO:0000256" key="8">
    <source>
        <dbReference type="SAM" id="Phobius"/>
    </source>
</evidence>
<dbReference type="Proteomes" id="UP000013968">
    <property type="component" value="Chromosome"/>
</dbReference>
<dbReference type="PANTHER" id="PTHR23517">
    <property type="entry name" value="RESISTANCE PROTEIN MDTM, PUTATIVE-RELATED-RELATED"/>
    <property type="match status" value="1"/>
</dbReference>
<feature type="transmembrane region" description="Helical" evidence="8">
    <location>
        <begin position="170"/>
        <end position="190"/>
    </location>
</feature>
<dbReference type="PATRIC" id="fig|1156913.3.peg.4233"/>
<dbReference type="InterPro" id="IPR050171">
    <property type="entry name" value="MFS_Transporters"/>
</dbReference>
<dbReference type="PANTHER" id="PTHR23517:SF2">
    <property type="entry name" value="MULTIDRUG RESISTANCE PROTEIN MDTH"/>
    <property type="match status" value="1"/>
</dbReference>
<evidence type="ECO:0000313" key="10">
    <source>
        <dbReference type="EMBL" id="AGM06732.1"/>
    </source>
</evidence>
<feature type="transmembrane region" description="Helical" evidence="8">
    <location>
        <begin position="144"/>
        <end position="164"/>
    </location>
</feature>
<dbReference type="InterPro" id="IPR020846">
    <property type="entry name" value="MFS_dom"/>
</dbReference>
<dbReference type="PRINTS" id="PR01035">
    <property type="entry name" value="TCRTETA"/>
</dbReference>
<dbReference type="PROSITE" id="PS00216">
    <property type="entry name" value="SUGAR_TRANSPORT_1"/>
    <property type="match status" value="1"/>
</dbReference>
<evidence type="ECO:0000256" key="4">
    <source>
        <dbReference type="ARBA" id="ARBA00022475"/>
    </source>
</evidence>
<dbReference type="InterPro" id="IPR005829">
    <property type="entry name" value="Sugar_transporter_CS"/>
</dbReference>
<keyword evidence="5 8" id="KW-0812">Transmembrane</keyword>
<dbReference type="KEGG" id="aoi:AORI_4147"/>
<comment type="similarity">
    <text evidence="2">Belongs to the major facilitator superfamily. TCR/Tet family.</text>
</comment>
<feature type="transmembrane region" description="Helical" evidence="8">
    <location>
        <begin position="302"/>
        <end position="324"/>
    </location>
</feature>
<name>R4T6V0_9PSEU</name>
<comment type="subcellular location">
    <subcellularLocation>
        <location evidence="1">Cell membrane</location>
        <topology evidence="1">Multi-pass membrane protein</topology>
    </subcellularLocation>
</comment>
<dbReference type="PROSITE" id="PS50850">
    <property type="entry name" value="MFS"/>
    <property type="match status" value="1"/>
</dbReference>
<sequence>MITLTPPAAGPLSLPRAFWMLWLGVLVNRAGAMVQPFLSVYLTRVQGFGVGETGAVMAVFGVGSVLSHLLAGRLADRFGRRVTLTGGMLATSASMVLMGAATGFPLVALTAFLLGLTIESYRPASQAMVADLVPPSVRPRAYGLLFWGVNLGYAVAMVAGGWFADRGATAMFGVNAAVAIAFAVLVWRAVPESRPAEAAESGAWRLVLRDPLMLAFSVVTTAYGAMYAQAFTTLPLAMAGQGIAGVHFGLVMALNGVLIVAVQPLAGNRLSRLDPNRVLAAGAAVVAAGFALTAFVHDAKGLALTVVIWTAGEIAVAGSIPTIVSLLSPPALQGTYAGLSGMSWSVGAVLAPVLGSFLLPFGPGALWGGVALVGLAAAFGAAALGGPVRRRARFL</sequence>
<feature type="transmembrane region" description="Helical" evidence="8">
    <location>
        <begin position="95"/>
        <end position="118"/>
    </location>
</feature>
<keyword evidence="3" id="KW-0813">Transport</keyword>
<feature type="transmembrane region" description="Helical" evidence="8">
    <location>
        <begin position="20"/>
        <end position="42"/>
    </location>
</feature>
<reference evidence="10 11" key="1">
    <citation type="journal article" date="2013" name="BMC Genomics">
        <title>ContigScape: a Cytoscape plugin facilitating microbial genome gap closing.</title>
        <authorList>
            <person name="Tang B."/>
            <person name="Wang Q."/>
            <person name="Yang M."/>
            <person name="Xie F."/>
            <person name="Zhu Y."/>
            <person name="Zhuo Y."/>
            <person name="Wang S."/>
            <person name="Gao H."/>
            <person name="Ding X."/>
            <person name="Zhang L."/>
            <person name="Zhao G."/>
            <person name="Zheng H."/>
        </authorList>
    </citation>
    <scope>NUCLEOTIDE SEQUENCE [LARGE SCALE GENOMIC DNA]</scope>
    <source>
        <strain evidence="10 11">HCCB10007</strain>
    </source>
</reference>
<organism evidence="10 11">
    <name type="scientific">Amycolatopsis keratiniphila</name>
    <dbReference type="NCBI Taxonomy" id="129921"/>
    <lineage>
        <taxon>Bacteria</taxon>
        <taxon>Bacillati</taxon>
        <taxon>Actinomycetota</taxon>
        <taxon>Actinomycetes</taxon>
        <taxon>Pseudonocardiales</taxon>
        <taxon>Pseudonocardiaceae</taxon>
        <taxon>Amycolatopsis</taxon>
        <taxon>Amycolatopsis japonica group</taxon>
    </lineage>
</organism>
<keyword evidence="4" id="KW-1003">Cell membrane</keyword>
<feature type="transmembrane region" description="Helical" evidence="8">
    <location>
        <begin position="365"/>
        <end position="385"/>
    </location>
</feature>
<proteinExistence type="inferred from homology"/>
<feature type="transmembrane region" description="Helical" evidence="8">
    <location>
        <begin position="54"/>
        <end position="75"/>
    </location>
</feature>
<dbReference type="AlphaFoldDB" id="R4T6V0"/>
<dbReference type="InterPro" id="IPR036259">
    <property type="entry name" value="MFS_trans_sf"/>
</dbReference>
<evidence type="ECO:0000256" key="1">
    <source>
        <dbReference type="ARBA" id="ARBA00004651"/>
    </source>
</evidence>
<protein>
    <submittedName>
        <fullName evidence="10">Major facilitator transporter</fullName>
    </submittedName>
</protein>
<dbReference type="InterPro" id="IPR001958">
    <property type="entry name" value="Tet-R_TetA/multi-R_MdtG-like"/>
</dbReference>
<feature type="transmembrane region" description="Helical" evidence="8">
    <location>
        <begin position="278"/>
        <end position="296"/>
    </location>
</feature>